<keyword evidence="2" id="KW-1003">Cell membrane</keyword>
<dbReference type="PANTHER" id="PTHR31044:SF33">
    <property type="entry name" value="PLASMODESMATA CALLOSE-BINDING PROTEIN 5"/>
    <property type="match status" value="1"/>
</dbReference>
<proteinExistence type="predicted"/>
<evidence type="ECO:0000256" key="9">
    <source>
        <dbReference type="SAM" id="SignalP"/>
    </source>
</evidence>
<dbReference type="GO" id="GO:0005886">
    <property type="term" value="C:plasma membrane"/>
    <property type="evidence" value="ECO:0007669"/>
    <property type="project" value="UniProtKB-SubCell"/>
</dbReference>
<dbReference type="Proteomes" id="UP001634393">
    <property type="component" value="Unassembled WGS sequence"/>
</dbReference>
<dbReference type="GO" id="GO:0009506">
    <property type="term" value="C:plasmodesma"/>
    <property type="evidence" value="ECO:0007669"/>
    <property type="project" value="UniProtKB-ARBA"/>
</dbReference>
<name>A0ABD3UKJ3_9LAMI</name>
<evidence type="ECO:0000256" key="8">
    <source>
        <dbReference type="ARBA" id="ARBA00023288"/>
    </source>
</evidence>
<keyword evidence="3" id="KW-0336">GPI-anchor</keyword>
<evidence type="ECO:0000256" key="5">
    <source>
        <dbReference type="ARBA" id="ARBA00023136"/>
    </source>
</evidence>
<feature type="signal peptide" evidence="9">
    <location>
        <begin position="1"/>
        <end position="24"/>
    </location>
</feature>
<gene>
    <name evidence="11" type="ORF">ACJIZ3_010682</name>
</gene>
<evidence type="ECO:0000259" key="10">
    <source>
        <dbReference type="SMART" id="SM00768"/>
    </source>
</evidence>
<keyword evidence="12" id="KW-1185">Reference proteome</keyword>
<dbReference type="InterPro" id="IPR012946">
    <property type="entry name" value="X8"/>
</dbReference>
<comment type="subcellular location">
    <subcellularLocation>
        <location evidence="1">Cell membrane</location>
        <topology evidence="1">Lipid-anchor</topology>
        <topology evidence="1">GPI-anchor</topology>
    </subcellularLocation>
</comment>
<evidence type="ECO:0000256" key="7">
    <source>
        <dbReference type="ARBA" id="ARBA00023180"/>
    </source>
</evidence>
<dbReference type="EMBL" id="JBJXBP010000001">
    <property type="protein sequence ID" value="KAL3848800.1"/>
    <property type="molecule type" value="Genomic_DNA"/>
</dbReference>
<evidence type="ECO:0000256" key="4">
    <source>
        <dbReference type="ARBA" id="ARBA00022729"/>
    </source>
</evidence>
<dbReference type="SMART" id="SM00768">
    <property type="entry name" value="X8"/>
    <property type="match status" value="1"/>
</dbReference>
<protein>
    <recommendedName>
        <fullName evidence="10">X8 domain-containing protein</fullName>
    </recommendedName>
</protein>
<keyword evidence="4 9" id="KW-0732">Signal</keyword>
<evidence type="ECO:0000256" key="1">
    <source>
        <dbReference type="ARBA" id="ARBA00004609"/>
    </source>
</evidence>
<evidence type="ECO:0000256" key="3">
    <source>
        <dbReference type="ARBA" id="ARBA00022622"/>
    </source>
</evidence>
<evidence type="ECO:0000313" key="11">
    <source>
        <dbReference type="EMBL" id="KAL3848800.1"/>
    </source>
</evidence>
<sequence length="174" mass="17998">MGSSILWWILNFCLFSLTSTFAAAQGGGGGGGGARELWCVSMNNAEDAALQSAIDWACGPGGADCGPIQNGGPCYDPSDLGRTASYAFNDYYRKHSSSDDSCSFSNTAALTSINPSHGNCKIPSSLSTSNGNSSGGSVLPGSESADLSSNGSIAPHWSWGLINSYLFFVILLLF</sequence>
<keyword evidence="6" id="KW-1015">Disulfide bond</keyword>
<feature type="domain" description="X8" evidence="10">
    <location>
        <begin position="37"/>
        <end position="122"/>
    </location>
</feature>
<dbReference type="PANTHER" id="PTHR31044">
    <property type="entry name" value="BETA-1,3 GLUCANASE"/>
    <property type="match status" value="1"/>
</dbReference>
<dbReference type="FunFam" id="1.20.58.1040:FF:000001">
    <property type="entry name" value="Glucan endo-1,3-beta-glucosidase 4"/>
    <property type="match status" value="1"/>
</dbReference>
<dbReference type="InterPro" id="IPR044788">
    <property type="entry name" value="X8_dom_prot"/>
</dbReference>
<reference evidence="11 12" key="1">
    <citation type="submission" date="2024-12" db="EMBL/GenBank/DDBJ databases">
        <title>The unique morphological basis and parallel evolutionary history of personate flowers in Penstemon.</title>
        <authorList>
            <person name="Depatie T.H."/>
            <person name="Wessinger C.A."/>
        </authorList>
    </citation>
    <scope>NUCLEOTIDE SEQUENCE [LARGE SCALE GENOMIC DNA]</scope>
    <source>
        <strain evidence="11">WTNN_2</strain>
        <tissue evidence="11">Leaf</tissue>
    </source>
</reference>
<evidence type="ECO:0000256" key="6">
    <source>
        <dbReference type="ARBA" id="ARBA00023157"/>
    </source>
</evidence>
<comment type="caution">
    <text evidence="11">The sequence shown here is derived from an EMBL/GenBank/DDBJ whole genome shotgun (WGS) entry which is preliminary data.</text>
</comment>
<accession>A0ABD3UKJ3</accession>
<dbReference type="Pfam" id="PF07983">
    <property type="entry name" value="X8"/>
    <property type="match status" value="1"/>
</dbReference>
<keyword evidence="5" id="KW-0472">Membrane</keyword>
<dbReference type="AlphaFoldDB" id="A0ABD3UKJ3"/>
<keyword evidence="8" id="KW-0449">Lipoprotein</keyword>
<keyword evidence="7" id="KW-0325">Glycoprotein</keyword>
<dbReference type="GO" id="GO:0098552">
    <property type="term" value="C:side of membrane"/>
    <property type="evidence" value="ECO:0007669"/>
    <property type="project" value="UniProtKB-KW"/>
</dbReference>
<feature type="chain" id="PRO_5044833704" description="X8 domain-containing protein" evidence="9">
    <location>
        <begin position="25"/>
        <end position="174"/>
    </location>
</feature>
<evidence type="ECO:0000256" key="2">
    <source>
        <dbReference type="ARBA" id="ARBA00022475"/>
    </source>
</evidence>
<evidence type="ECO:0000313" key="12">
    <source>
        <dbReference type="Proteomes" id="UP001634393"/>
    </source>
</evidence>
<dbReference type="Gene3D" id="1.20.58.1040">
    <property type="match status" value="1"/>
</dbReference>
<organism evidence="11 12">
    <name type="scientific">Penstemon smallii</name>
    <dbReference type="NCBI Taxonomy" id="265156"/>
    <lineage>
        <taxon>Eukaryota</taxon>
        <taxon>Viridiplantae</taxon>
        <taxon>Streptophyta</taxon>
        <taxon>Embryophyta</taxon>
        <taxon>Tracheophyta</taxon>
        <taxon>Spermatophyta</taxon>
        <taxon>Magnoliopsida</taxon>
        <taxon>eudicotyledons</taxon>
        <taxon>Gunneridae</taxon>
        <taxon>Pentapetalae</taxon>
        <taxon>asterids</taxon>
        <taxon>lamiids</taxon>
        <taxon>Lamiales</taxon>
        <taxon>Plantaginaceae</taxon>
        <taxon>Cheloneae</taxon>
        <taxon>Penstemon</taxon>
    </lineage>
</organism>